<feature type="transmembrane region" description="Helical" evidence="1">
    <location>
        <begin position="12"/>
        <end position="29"/>
    </location>
</feature>
<dbReference type="AlphaFoldDB" id="C9LW45"/>
<evidence type="ECO:0000313" key="3">
    <source>
        <dbReference type="Proteomes" id="UP000003505"/>
    </source>
</evidence>
<gene>
    <name evidence="2" type="ORF">SELSPUOL_01699</name>
</gene>
<accession>C9LW45</accession>
<feature type="non-terminal residue" evidence="2">
    <location>
        <position position="1"/>
    </location>
</feature>
<dbReference type="EMBL" id="ACKP02000039">
    <property type="protein sequence ID" value="EEX76948.1"/>
    <property type="molecule type" value="Genomic_DNA"/>
</dbReference>
<evidence type="ECO:0000313" key="2">
    <source>
        <dbReference type="EMBL" id="EEX76948.1"/>
    </source>
</evidence>
<proteinExistence type="predicted"/>
<protein>
    <submittedName>
        <fullName evidence="2">Uncharacterized protein</fullName>
    </submittedName>
</protein>
<organism evidence="2 3">
    <name type="scientific">Selenomonas sputigena (strain ATCC 35185 / DSM 20758 / CCUG 44933 / VPI D19B-28)</name>
    <dbReference type="NCBI Taxonomy" id="546271"/>
    <lineage>
        <taxon>Bacteria</taxon>
        <taxon>Bacillati</taxon>
        <taxon>Bacillota</taxon>
        <taxon>Negativicutes</taxon>
        <taxon>Selenomonadales</taxon>
        <taxon>Selenomonadaceae</taxon>
        <taxon>Selenomonas</taxon>
    </lineage>
</organism>
<dbReference type="Proteomes" id="UP000003505">
    <property type="component" value="Unassembled WGS sequence"/>
</dbReference>
<sequence>GQSPVEPVHDFLAVLCSKVLVLLVVVCLLHDDSLLCVERFLTLNSAINSSQSKSR</sequence>
<evidence type="ECO:0000256" key="1">
    <source>
        <dbReference type="SAM" id="Phobius"/>
    </source>
</evidence>
<comment type="caution">
    <text evidence="2">The sequence shown here is derived from an EMBL/GenBank/DDBJ whole genome shotgun (WGS) entry which is preliminary data.</text>
</comment>
<keyword evidence="1" id="KW-1133">Transmembrane helix</keyword>
<name>C9LW45_SELS3</name>
<keyword evidence="1" id="KW-0472">Membrane</keyword>
<keyword evidence="1" id="KW-0812">Transmembrane</keyword>
<reference evidence="2 3" key="1">
    <citation type="submission" date="2009-09" db="EMBL/GenBank/DDBJ databases">
        <authorList>
            <person name="Weinstock G."/>
            <person name="Sodergren E."/>
            <person name="Clifton S."/>
            <person name="Fulton L."/>
            <person name="Fulton B."/>
            <person name="Courtney L."/>
            <person name="Fronick C."/>
            <person name="Harrison M."/>
            <person name="Strong C."/>
            <person name="Farmer C."/>
            <person name="Delahaunty K."/>
            <person name="Markovic C."/>
            <person name="Hall O."/>
            <person name="Minx P."/>
            <person name="Tomlinson C."/>
            <person name="Mitreva M."/>
            <person name="Nelson J."/>
            <person name="Hou S."/>
            <person name="Wollam A."/>
            <person name="Pepin K.H."/>
            <person name="Johnson M."/>
            <person name="Bhonagiri V."/>
            <person name="Nash W.E."/>
            <person name="Warren W."/>
            <person name="Chinwalla A."/>
            <person name="Mardis E.R."/>
            <person name="Wilson R.K."/>
        </authorList>
    </citation>
    <scope>NUCLEOTIDE SEQUENCE [LARGE SCALE GENOMIC DNA]</scope>
    <source>
        <strain evidence="3">ATCC 35185 / DSM 20758 / VPI D19B-28</strain>
    </source>
</reference>